<protein>
    <recommendedName>
        <fullName evidence="1">UPF0210 protein H9928_12470</fullName>
    </recommendedName>
</protein>
<comment type="caution">
    <text evidence="2">The sequence shown here is derived from an EMBL/GenBank/DDBJ whole genome shotgun (WGS) entry which is preliminary data.</text>
</comment>
<evidence type="ECO:0000256" key="1">
    <source>
        <dbReference type="HAMAP-Rule" id="MF_01221"/>
    </source>
</evidence>
<dbReference type="SUPFAM" id="SSF51998">
    <property type="entry name" value="PFL-like glycyl radical enzymes"/>
    <property type="match status" value="1"/>
</dbReference>
<dbReference type="NCBIfam" id="NF003700">
    <property type="entry name" value="PRK05313.1"/>
    <property type="match status" value="1"/>
</dbReference>
<evidence type="ECO:0000313" key="3">
    <source>
        <dbReference type="Proteomes" id="UP000784286"/>
    </source>
</evidence>
<proteinExistence type="inferred from homology"/>
<evidence type="ECO:0000313" key="2">
    <source>
        <dbReference type="EMBL" id="MBU3857321.1"/>
    </source>
</evidence>
<dbReference type="CDD" id="cd08025">
    <property type="entry name" value="RNR_PFL_like_DUF711"/>
    <property type="match status" value="1"/>
</dbReference>
<dbReference type="HAMAP" id="MF_01221">
    <property type="entry name" value="UPF0210"/>
    <property type="match status" value="1"/>
</dbReference>
<dbReference type="PANTHER" id="PTHR37560:SF1">
    <property type="entry name" value="UPF0210 PROTEIN MJ1665"/>
    <property type="match status" value="1"/>
</dbReference>
<accession>A0A948TPM4</accession>
<dbReference type="Proteomes" id="UP000784286">
    <property type="component" value="Unassembled WGS sequence"/>
</dbReference>
<dbReference type="EMBL" id="JAHLFJ010000113">
    <property type="protein sequence ID" value="MBU3857321.1"/>
    <property type="molecule type" value="Genomic_DNA"/>
</dbReference>
<gene>
    <name evidence="2" type="ORF">H9928_12470</name>
</gene>
<comment type="similarity">
    <text evidence="1">Belongs to the UPF0210 family.</text>
</comment>
<comment type="subunit">
    <text evidence="1">Homodimer.</text>
</comment>
<organism evidence="2 3">
    <name type="scientific">Candidatus Phocaeicola excrementipullorum</name>
    <dbReference type="NCBI Taxonomy" id="2838731"/>
    <lineage>
        <taxon>Bacteria</taxon>
        <taxon>Pseudomonadati</taxon>
        <taxon>Bacteroidota</taxon>
        <taxon>Bacteroidia</taxon>
        <taxon>Bacteroidales</taxon>
        <taxon>Bacteroidaceae</taxon>
        <taxon>Phocaeicola</taxon>
    </lineage>
</organism>
<dbReference type="AlphaFoldDB" id="A0A948TPM4"/>
<reference evidence="2" key="1">
    <citation type="journal article" date="2021" name="PeerJ">
        <title>Extensive microbial diversity within the chicken gut microbiome revealed by metagenomics and culture.</title>
        <authorList>
            <person name="Gilroy R."/>
            <person name="Ravi A."/>
            <person name="Getino M."/>
            <person name="Pursley I."/>
            <person name="Horton D.L."/>
            <person name="Alikhan N.F."/>
            <person name="Baker D."/>
            <person name="Gharbi K."/>
            <person name="Hall N."/>
            <person name="Watson M."/>
            <person name="Adriaenssens E.M."/>
            <person name="Foster-Nyarko E."/>
            <person name="Jarju S."/>
            <person name="Secka A."/>
            <person name="Antonio M."/>
            <person name="Oren A."/>
            <person name="Chaudhuri R.R."/>
            <person name="La Ragione R."/>
            <person name="Hildebrand F."/>
            <person name="Pallen M.J."/>
        </authorList>
    </citation>
    <scope>NUCLEOTIDE SEQUENCE</scope>
    <source>
        <strain evidence="2">8470</strain>
    </source>
</reference>
<dbReference type="Gene3D" id="3.20.70.20">
    <property type="match status" value="1"/>
</dbReference>
<sequence length="454" mass="47772">MINISEVIETNKMIDQENLDVRTITMGISLLDCADSDLDVLCRKIYDKMTRLARNLVKTGEEISKEYGIPIVNKRISVTPIALVGGAACNTPDDYVKIALTLDKVAEELGVNFIGGYSAIVSKGMTRSDELLIRSIPKALACTERICSSVNVGSTKTGINMDAVKLMGEIVKETAEMTKERDSLGCAKLVVLCNAPDDNPFMAGAFHGVSEADAIINVGVSGPGVVKYALEQIRGASFEVLCETIKRTAFKITRVGQLVAQEASRRLGVPFGIIDLSLAPTPAVGDSVAEVLQEIGLEYPGAPGTTAALALLNDQVKKGGVMASSYVGGLSGAFIPVSEDQGMIDAVEAGALGIEKLEAMTCVCSVGLDMIAVPGDTSAATISGIIADEAAIGMVNQKTTAVRIIPVVGKNVGERVEFGGLLGYAPVMPVNRFSCEAFVNRGGRIPAPIHSFKN</sequence>
<name>A0A948TPM4_9BACT</name>
<dbReference type="InterPro" id="IPR007841">
    <property type="entry name" value="UPF0210"/>
</dbReference>
<reference evidence="2" key="2">
    <citation type="submission" date="2021-04" db="EMBL/GenBank/DDBJ databases">
        <authorList>
            <person name="Gilroy R."/>
        </authorList>
    </citation>
    <scope>NUCLEOTIDE SEQUENCE</scope>
    <source>
        <strain evidence="2">8470</strain>
    </source>
</reference>
<dbReference type="Pfam" id="PF05167">
    <property type="entry name" value="DUF711"/>
    <property type="match status" value="1"/>
</dbReference>
<dbReference type="PANTHER" id="PTHR37560">
    <property type="entry name" value="UPF0210 PROTEIN SPR0218"/>
    <property type="match status" value="1"/>
</dbReference>